<evidence type="ECO:0000313" key="3">
    <source>
        <dbReference type="EMBL" id="QPM90392.1"/>
    </source>
</evidence>
<accession>A0A418SH67</accession>
<evidence type="ECO:0000256" key="1">
    <source>
        <dbReference type="ARBA" id="ARBA00005541"/>
    </source>
</evidence>
<dbReference type="RefSeq" id="WP_231388654.1">
    <property type="nucleotide sequence ID" value="NZ_CP060436.1"/>
</dbReference>
<proteinExistence type="inferred from homology"/>
<dbReference type="KEGG" id="palw:PSAL_016300"/>
<dbReference type="PIRSF" id="PIRSF026508">
    <property type="entry name" value="TelA"/>
    <property type="match status" value="1"/>
</dbReference>
<gene>
    <name evidence="3" type="ORF">PSAL_016300</name>
</gene>
<evidence type="ECO:0000256" key="2">
    <source>
        <dbReference type="SAM" id="MobiDB-lite"/>
    </source>
</evidence>
<comment type="similarity">
    <text evidence="1">Belongs to the TelA family.</text>
</comment>
<keyword evidence="4" id="KW-1185">Reference proteome</keyword>
<feature type="region of interest" description="Disordered" evidence="2">
    <location>
        <begin position="398"/>
        <end position="431"/>
    </location>
</feature>
<dbReference type="PANTHER" id="PTHR38432">
    <property type="entry name" value="TELA-LIKE PROTEIN SAOUHSC_01408"/>
    <property type="match status" value="1"/>
</dbReference>
<sequence length="431" mass="47177">MNRMSSDTRTSDARSTDTRLRAQDQQRLVDEVTALELPEPSPTEIPPEEAEGSDEIRALMAQIDLADSGSIMGFGASAQGELQQISQSMLADVRNKEAGPAGDSLREMVTAIRGFSVSELDLRRDRTLWERLSGRAAPLARFSARFEMLQDQVDRITDDLLDHEHQLLKDIKSLDLLYERTLDFYNALALYIAAGTCKLAAIDSKEIPALEAVLAEMPDAGPDATSPADGPLMAQKLHDLRAARDDLERRVHDLKLTRQVTMQSLPSIRMVQENDKSLVTRISSTLINTVPLWESQLAQTLTLQRTAEAAEAVKAASDLTNDLLTSNARTLRETNRRVREESERGVFDIDRMKAANADLIGAIEDSLQIADQGKARRSAAESDLATMEADLRKALAAARAGGAPLTGPRAEANETERQTGGPTDKQAPTHG</sequence>
<dbReference type="PANTHER" id="PTHR38432:SF1">
    <property type="entry name" value="TELA-LIKE PROTEIN SAOUHSC_01408"/>
    <property type="match status" value="1"/>
</dbReference>
<organism evidence="3 4">
    <name type="scientific">Pseudooceanicola algae</name>
    <dbReference type="NCBI Taxonomy" id="1537215"/>
    <lineage>
        <taxon>Bacteria</taxon>
        <taxon>Pseudomonadati</taxon>
        <taxon>Pseudomonadota</taxon>
        <taxon>Alphaproteobacteria</taxon>
        <taxon>Rhodobacterales</taxon>
        <taxon>Paracoccaceae</taxon>
        <taxon>Pseudooceanicola</taxon>
    </lineage>
</organism>
<feature type="region of interest" description="Disordered" evidence="2">
    <location>
        <begin position="1"/>
        <end position="52"/>
    </location>
</feature>
<protein>
    <submittedName>
        <fullName evidence="3">TelA-like protein</fullName>
    </submittedName>
</protein>
<dbReference type="Pfam" id="PF05816">
    <property type="entry name" value="TelA"/>
    <property type="match status" value="1"/>
</dbReference>
<feature type="compositionally biased region" description="Basic and acidic residues" evidence="2">
    <location>
        <begin position="9"/>
        <end position="30"/>
    </location>
</feature>
<dbReference type="InterPro" id="IPR008863">
    <property type="entry name" value="Toxic_anion-R_TelA"/>
</dbReference>
<feature type="compositionally biased region" description="Low complexity" evidence="2">
    <location>
        <begin position="398"/>
        <end position="410"/>
    </location>
</feature>
<name>A0A418SH67_9RHOB</name>
<dbReference type="AlphaFoldDB" id="A0A418SH67"/>
<dbReference type="EMBL" id="CP060436">
    <property type="protein sequence ID" value="QPM90392.1"/>
    <property type="molecule type" value="Genomic_DNA"/>
</dbReference>
<evidence type="ECO:0000313" key="4">
    <source>
        <dbReference type="Proteomes" id="UP000283786"/>
    </source>
</evidence>
<reference evidence="3 4" key="1">
    <citation type="submission" date="2020-08" db="EMBL/GenBank/DDBJ databases">
        <title>Genome sequence of Rhodobacteraceae bacterium Lw-13e.</title>
        <authorList>
            <person name="Poehlein A."/>
            <person name="Wolter L."/>
            <person name="Daniel R."/>
            <person name="Brinkhoff T."/>
        </authorList>
    </citation>
    <scope>NUCLEOTIDE SEQUENCE [LARGE SCALE GENOMIC DNA]</scope>
    <source>
        <strain evidence="3 4">Lw-13e</strain>
    </source>
</reference>
<dbReference type="Proteomes" id="UP000283786">
    <property type="component" value="Chromosome"/>
</dbReference>